<proteinExistence type="predicted"/>
<dbReference type="RefSeq" id="WP_306735896.1">
    <property type="nucleotide sequence ID" value="NZ_JANHAX010000003.1"/>
</dbReference>
<feature type="signal peptide" evidence="1">
    <location>
        <begin position="1"/>
        <end position="22"/>
    </location>
</feature>
<reference evidence="3" key="1">
    <citation type="submission" date="2022-07" db="EMBL/GenBank/DDBJ databases">
        <authorList>
            <person name="Otstavnykh N."/>
            <person name="Isaeva M."/>
            <person name="Bystritskaya E."/>
        </authorList>
    </citation>
    <scope>NUCLEOTIDE SEQUENCE</scope>
    <source>
        <strain evidence="3">KCTC 52189</strain>
    </source>
</reference>
<evidence type="ECO:0000313" key="3">
    <source>
        <dbReference type="EMBL" id="MDQ2090623.1"/>
    </source>
</evidence>
<reference evidence="3" key="2">
    <citation type="submission" date="2023-02" db="EMBL/GenBank/DDBJ databases">
        <title>'Rhodoalgimonas zhirmunskyi' gen. nov., isolated from a red alga.</title>
        <authorList>
            <person name="Nedashkovskaya O.I."/>
            <person name="Otstavnykh N.Y."/>
            <person name="Bystritskaya E.P."/>
            <person name="Balabanova L.A."/>
            <person name="Isaeva M.P."/>
        </authorList>
    </citation>
    <scope>NUCLEOTIDE SEQUENCE</scope>
    <source>
        <strain evidence="3">KCTC 52189</strain>
    </source>
</reference>
<dbReference type="Proteomes" id="UP001226762">
    <property type="component" value="Unassembled WGS sequence"/>
</dbReference>
<dbReference type="Pfam" id="PF13670">
    <property type="entry name" value="PepSY_2"/>
    <property type="match status" value="1"/>
</dbReference>
<dbReference type="EMBL" id="JANHAX010000003">
    <property type="protein sequence ID" value="MDQ2090623.1"/>
    <property type="molecule type" value="Genomic_DNA"/>
</dbReference>
<keyword evidence="4" id="KW-1185">Reference proteome</keyword>
<sequence length="160" mass="17015">MTRIAKSLALIAAATLASGAMAVTPDTGAILGSNAATIGTALAEDGFEITRYRKAAALIQVTAVKDGRKHFILVSSRDGAVISHKTATTISDPMTRPALPSQPAELPADLTEKLATQGYELRRIKSEGHELEAYALRDGRMWELKLDAATGEILRAEVED</sequence>
<gene>
    <name evidence="3" type="ORF">NO357_11995</name>
</gene>
<protein>
    <submittedName>
        <fullName evidence="3">PepSY domain-containing protein</fullName>
    </submittedName>
</protein>
<organism evidence="3 4">
    <name type="scientific">Marimonas arenosa</name>
    <dbReference type="NCBI Taxonomy" id="1795305"/>
    <lineage>
        <taxon>Bacteria</taxon>
        <taxon>Pseudomonadati</taxon>
        <taxon>Pseudomonadota</taxon>
        <taxon>Alphaproteobacteria</taxon>
        <taxon>Rhodobacterales</taxon>
        <taxon>Paracoccaceae</taxon>
        <taxon>Marimonas</taxon>
    </lineage>
</organism>
<evidence type="ECO:0000256" key="1">
    <source>
        <dbReference type="SAM" id="SignalP"/>
    </source>
</evidence>
<dbReference type="InterPro" id="IPR025711">
    <property type="entry name" value="PepSY"/>
</dbReference>
<feature type="chain" id="PRO_5042098662" evidence="1">
    <location>
        <begin position="23"/>
        <end position="160"/>
    </location>
</feature>
<evidence type="ECO:0000259" key="2">
    <source>
        <dbReference type="Pfam" id="PF13670"/>
    </source>
</evidence>
<keyword evidence="1" id="KW-0732">Signal</keyword>
<evidence type="ECO:0000313" key="4">
    <source>
        <dbReference type="Proteomes" id="UP001226762"/>
    </source>
</evidence>
<dbReference type="AlphaFoldDB" id="A0AAE3WDP4"/>
<feature type="domain" description="PepSY" evidence="2">
    <location>
        <begin position="108"/>
        <end position="156"/>
    </location>
</feature>
<accession>A0AAE3WDP4</accession>
<name>A0AAE3WDP4_9RHOB</name>
<comment type="caution">
    <text evidence="3">The sequence shown here is derived from an EMBL/GenBank/DDBJ whole genome shotgun (WGS) entry which is preliminary data.</text>
</comment>